<dbReference type="InterPro" id="IPR013655">
    <property type="entry name" value="PAS_fold_3"/>
</dbReference>
<dbReference type="NCBIfam" id="TIGR00229">
    <property type="entry name" value="sensory_box"/>
    <property type="match status" value="1"/>
</dbReference>
<dbReference type="PROSITE" id="PS50113">
    <property type="entry name" value="PAC"/>
    <property type="match status" value="1"/>
</dbReference>
<evidence type="ECO:0000256" key="2">
    <source>
        <dbReference type="ARBA" id="ARBA00012438"/>
    </source>
</evidence>
<evidence type="ECO:0000256" key="3">
    <source>
        <dbReference type="ARBA" id="ARBA00022553"/>
    </source>
</evidence>
<dbReference type="InterPro" id="IPR035965">
    <property type="entry name" value="PAS-like_dom_sf"/>
</dbReference>
<dbReference type="FunFam" id="3.30.450.20:FF:000099">
    <property type="entry name" value="Sensory box sensor histidine kinase"/>
    <property type="match status" value="1"/>
</dbReference>
<organism evidence="7 8">
    <name type="scientific">Hansschlegelia zhihuaiae</name>
    <dbReference type="NCBI Taxonomy" id="405005"/>
    <lineage>
        <taxon>Bacteria</taxon>
        <taxon>Pseudomonadati</taxon>
        <taxon>Pseudomonadota</taxon>
        <taxon>Alphaproteobacteria</taxon>
        <taxon>Hyphomicrobiales</taxon>
        <taxon>Methylopilaceae</taxon>
        <taxon>Hansschlegelia</taxon>
    </lineage>
</organism>
<dbReference type="EMBL" id="RYFI01000021">
    <property type="protein sequence ID" value="RXF69622.1"/>
    <property type="molecule type" value="Genomic_DNA"/>
</dbReference>
<accession>A0A4V1KI66</accession>
<dbReference type="RefSeq" id="WP_128778975.1">
    <property type="nucleotide sequence ID" value="NZ_RYFI01000021.1"/>
</dbReference>
<keyword evidence="3" id="KW-0597">Phosphoprotein</keyword>
<feature type="domain" description="PAC" evidence="6">
    <location>
        <begin position="92"/>
        <end position="144"/>
    </location>
</feature>
<evidence type="ECO:0000256" key="1">
    <source>
        <dbReference type="ARBA" id="ARBA00000085"/>
    </source>
</evidence>
<comment type="catalytic activity">
    <reaction evidence="1">
        <text>ATP + protein L-histidine = ADP + protein N-phospho-L-histidine.</text>
        <dbReference type="EC" id="2.7.13.3"/>
    </reaction>
</comment>
<dbReference type="InterPro" id="IPR000014">
    <property type="entry name" value="PAS"/>
</dbReference>
<dbReference type="Pfam" id="PF08447">
    <property type="entry name" value="PAS_3"/>
    <property type="match status" value="1"/>
</dbReference>
<keyword evidence="8" id="KW-1185">Reference proteome</keyword>
<evidence type="ECO:0000313" key="8">
    <source>
        <dbReference type="Proteomes" id="UP000289708"/>
    </source>
</evidence>
<dbReference type="CDD" id="cd00130">
    <property type="entry name" value="PAS"/>
    <property type="match status" value="1"/>
</dbReference>
<gene>
    <name evidence="7" type="ORF">EK403_18555</name>
</gene>
<dbReference type="SMART" id="SM00086">
    <property type="entry name" value="PAC"/>
    <property type="match status" value="1"/>
</dbReference>
<feature type="non-terminal residue" evidence="7">
    <location>
        <position position="169"/>
    </location>
</feature>
<keyword evidence="4" id="KW-0808">Transferase</keyword>
<dbReference type="AlphaFoldDB" id="A0A4V1KI66"/>
<evidence type="ECO:0000256" key="4">
    <source>
        <dbReference type="ARBA" id="ARBA00022679"/>
    </source>
</evidence>
<keyword evidence="5" id="KW-0418">Kinase</keyword>
<dbReference type="PANTHER" id="PTHR43304:SF1">
    <property type="entry name" value="PAC DOMAIN-CONTAINING PROTEIN"/>
    <property type="match status" value="1"/>
</dbReference>
<dbReference type="EC" id="2.7.13.3" evidence="2"/>
<reference evidence="7 8" key="1">
    <citation type="submission" date="2018-12" db="EMBL/GenBank/DDBJ databases">
        <title>bacterium Hansschlegelia zhihuaiae S113.</title>
        <authorList>
            <person name="He J."/>
        </authorList>
    </citation>
    <scope>NUCLEOTIDE SEQUENCE [LARGE SCALE GENOMIC DNA]</scope>
    <source>
        <strain evidence="7 8">S 113</strain>
    </source>
</reference>
<dbReference type="GO" id="GO:0004673">
    <property type="term" value="F:protein histidine kinase activity"/>
    <property type="evidence" value="ECO:0007669"/>
    <property type="project" value="UniProtKB-EC"/>
</dbReference>
<evidence type="ECO:0000259" key="6">
    <source>
        <dbReference type="PROSITE" id="PS50113"/>
    </source>
</evidence>
<dbReference type="InterPro" id="IPR052162">
    <property type="entry name" value="Sensor_kinase/Photoreceptor"/>
</dbReference>
<comment type="caution">
    <text evidence="7">The sequence shown here is derived from an EMBL/GenBank/DDBJ whole genome shotgun (WGS) entry which is preliminary data.</text>
</comment>
<dbReference type="InterPro" id="IPR001610">
    <property type="entry name" value="PAC"/>
</dbReference>
<protein>
    <recommendedName>
        <fullName evidence="2">histidine kinase</fullName>
        <ecNumber evidence="2">2.7.13.3</ecNumber>
    </recommendedName>
</protein>
<dbReference type="PANTHER" id="PTHR43304">
    <property type="entry name" value="PHYTOCHROME-LIKE PROTEIN CPH1"/>
    <property type="match status" value="1"/>
</dbReference>
<evidence type="ECO:0000256" key="5">
    <source>
        <dbReference type="ARBA" id="ARBA00022777"/>
    </source>
</evidence>
<dbReference type="Gene3D" id="3.30.450.20">
    <property type="entry name" value="PAS domain"/>
    <property type="match status" value="1"/>
</dbReference>
<proteinExistence type="predicted"/>
<sequence length="169" mass="18525">MTAASSRVPAEDAGAAVRQTARALELQETLVAEAPVILWSATPDGETEFVSARWTELTGAPPYEGWADAIHPDDVEELLARWRAAIAAAEPYENEHRIRMRDGAWRRFLCRARPIRDAQDVIVRWAGSMTDIEDLARDADAADAEGAMLAELVEARTIDLAEAERRGGG</sequence>
<dbReference type="InterPro" id="IPR000700">
    <property type="entry name" value="PAS-assoc_C"/>
</dbReference>
<dbReference type="Proteomes" id="UP000289708">
    <property type="component" value="Unassembled WGS sequence"/>
</dbReference>
<dbReference type="SUPFAM" id="SSF55785">
    <property type="entry name" value="PYP-like sensor domain (PAS domain)"/>
    <property type="match status" value="1"/>
</dbReference>
<name>A0A4V1KI66_9HYPH</name>
<dbReference type="OrthoDB" id="3782725at2"/>
<evidence type="ECO:0000313" key="7">
    <source>
        <dbReference type="EMBL" id="RXF69622.1"/>
    </source>
</evidence>